<feature type="domain" description="YCII-related" evidence="2">
    <location>
        <begin position="37"/>
        <end position="118"/>
    </location>
</feature>
<protein>
    <recommendedName>
        <fullName evidence="2">YCII-related domain-containing protein</fullName>
    </recommendedName>
</protein>
<sequence length="131" mass="14351">MGRLRPDSEIGWEAERLLLDSDAGKTDVPQKAIGGHMKYAAMIEYGTDKDRLEAVHPAHRAHLHTFLENGQLRAAGPFSDDAGPVWVLDADSAEEAERIVEGDPLLEAEAITSWTIRPTAYWSAQDAKGAK</sequence>
<reference evidence="3 4" key="2">
    <citation type="submission" date="2019-02" db="EMBL/GenBank/DDBJ databases">
        <title>'Lichenibacterium ramalinii' gen. nov. sp. nov., 'Lichenibacterium minor' gen. nov. sp. nov.</title>
        <authorList>
            <person name="Pankratov T."/>
        </authorList>
    </citation>
    <scope>NUCLEOTIDE SEQUENCE [LARGE SCALE GENOMIC DNA]</scope>
    <source>
        <strain evidence="3 4">RmlP001</strain>
    </source>
</reference>
<dbReference type="Proteomes" id="UP000289411">
    <property type="component" value="Unassembled WGS sequence"/>
</dbReference>
<dbReference type="InterPro" id="IPR011008">
    <property type="entry name" value="Dimeric_a/b-barrel"/>
</dbReference>
<dbReference type="Gene3D" id="3.30.70.1060">
    <property type="entry name" value="Dimeric alpha+beta barrel"/>
    <property type="match status" value="1"/>
</dbReference>
<dbReference type="AlphaFoldDB" id="A0A4Q2R8C1"/>
<dbReference type="PANTHER" id="PTHR37828">
    <property type="entry name" value="GSR2449 PROTEIN"/>
    <property type="match status" value="1"/>
</dbReference>
<comment type="caution">
    <text evidence="3">The sequence shown here is derived from an EMBL/GenBank/DDBJ whole genome shotgun (WGS) entry which is preliminary data.</text>
</comment>
<dbReference type="InterPro" id="IPR005545">
    <property type="entry name" value="YCII"/>
</dbReference>
<evidence type="ECO:0000256" key="1">
    <source>
        <dbReference type="ARBA" id="ARBA00007689"/>
    </source>
</evidence>
<accession>A0A4Q2R8C1</accession>
<keyword evidence="4" id="KW-1185">Reference proteome</keyword>
<dbReference type="OrthoDB" id="9814407at2"/>
<dbReference type="EMBL" id="QYBC01000029">
    <property type="protein sequence ID" value="RYB01764.1"/>
    <property type="molecule type" value="Genomic_DNA"/>
</dbReference>
<proteinExistence type="inferred from homology"/>
<dbReference type="SUPFAM" id="SSF54909">
    <property type="entry name" value="Dimeric alpha+beta barrel"/>
    <property type="match status" value="1"/>
</dbReference>
<evidence type="ECO:0000313" key="3">
    <source>
        <dbReference type="EMBL" id="RYB01764.1"/>
    </source>
</evidence>
<comment type="similarity">
    <text evidence="1">Belongs to the YciI family.</text>
</comment>
<organism evidence="3 4">
    <name type="scientific">Lichenibacterium ramalinae</name>
    <dbReference type="NCBI Taxonomy" id="2316527"/>
    <lineage>
        <taxon>Bacteria</taxon>
        <taxon>Pseudomonadati</taxon>
        <taxon>Pseudomonadota</taxon>
        <taxon>Alphaproteobacteria</taxon>
        <taxon>Hyphomicrobiales</taxon>
        <taxon>Lichenihabitantaceae</taxon>
        <taxon>Lichenibacterium</taxon>
    </lineage>
</organism>
<dbReference type="PANTHER" id="PTHR37828:SF1">
    <property type="entry name" value="YCII-RELATED DOMAIN-CONTAINING PROTEIN"/>
    <property type="match status" value="1"/>
</dbReference>
<evidence type="ECO:0000259" key="2">
    <source>
        <dbReference type="Pfam" id="PF03795"/>
    </source>
</evidence>
<evidence type="ECO:0000313" key="4">
    <source>
        <dbReference type="Proteomes" id="UP000289411"/>
    </source>
</evidence>
<reference evidence="3 4" key="1">
    <citation type="submission" date="2018-09" db="EMBL/GenBank/DDBJ databases">
        <authorList>
            <person name="Grouzdev D.S."/>
            <person name="Krutkina M.S."/>
        </authorList>
    </citation>
    <scope>NUCLEOTIDE SEQUENCE [LARGE SCALE GENOMIC DNA]</scope>
    <source>
        <strain evidence="3 4">RmlP001</strain>
    </source>
</reference>
<gene>
    <name evidence="3" type="ORF">D3272_24450</name>
</gene>
<name>A0A4Q2R8C1_9HYPH</name>
<dbReference type="Pfam" id="PF03795">
    <property type="entry name" value="YCII"/>
    <property type="match status" value="1"/>
</dbReference>